<gene>
    <name evidence="8" type="ORF">A3770_02p14460</name>
</gene>
<evidence type="ECO:0000256" key="3">
    <source>
        <dbReference type="ARBA" id="ARBA00022692"/>
    </source>
</evidence>
<feature type="domain" description="Fatty acid hydroxylase" evidence="7">
    <location>
        <begin position="129"/>
        <end position="274"/>
    </location>
</feature>
<keyword evidence="3 6" id="KW-0812">Transmembrane</keyword>
<feature type="transmembrane region" description="Helical" evidence="6">
    <location>
        <begin position="306"/>
        <end position="328"/>
    </location>
</feature>
<dbReference type="OrthoDB" id="1658724at2759"/>
<dbReference type="Proteomes" id="UP000316726">
    <property type="component" value="Chromosome 2"/>
</dbReference>
<evidence type="ECO:0000256" key="6">
    <source>
        <dbReference type="SAM" id="Phobius"/>
    </source>
</evidence>
<accession>A0A5B8ME81</accession>
<sequence>MESLEGLGVGSLKVPPLVGGGFPVAMLQLCSVYYVGALAVHSLIPRFASPVTPVAPGARKAKPESSRRTKRQQILRESLLSIGPIAVKAAVFCAVEKIHGLGLGLLYDGALGFGTSLPAQAILVACTVLLLDALHDTWFYFTHLLMHRNRWLYLNVHYLHHQSRDPTPFSGYSLHVVEALIVFFDEVIVCFLFPMHVNLHRLYHLYTTLIHIGGHASYELHPLVPSLEQLLWIVFHGDRVAKGLNTVLYHNMHHQFPNKNFSLYFTHWDRLCETMKWAYPDEIQRIKKEQSGKFGEGKGRRRKHRYYFALIACMTATLGLSLLAYLLAYNVFLRVA</sequence>
<keyword evidence="5 6" id="KW-0472">Membrane</keyword>
<evidence type="ECO:0000313" key="9">
    <source>
        <dbReference type="Proteomes" id="UP000316726"/>
    </source>
</evidence>
<dbReference type="Pfam" id="PF04116">
    <property type="entry name" value="FA_hydroxylase"/>
    <property type="match status" value="1"/>
</dbReference>
<dbReference type="PANTHER" id="PTHR11863">
    <property type="entry name" value="STEROL DESATURASE"/>
    <property type="match status" value="1"/>
</dbReference>
<dbReference type="GO" id="GO:0016491">
    <property type="term" value="F:oxidoreductase activity"/>
    <property type="evidence" value="ECO:0007669"/>
    <property type="project" value="InterPro"/>
</dbReference>
<feature type="transmembrane region" description="Helical" evidence="6">
    <location>
        <begin position="172"/>
        <end position="193"/>
    </location>
</feature>
<keyword evidence="9" id="KW-1185">Reference proteome</keyword>
<evidence type="ECO:0000256" key="2">
    <source>
        <dbReference type="ARBA" id="ARBA00009324"/>
    </source>
</evidence>
<feature type="transmembrane region" description="Helical" evidence="6">
    <location>
        <begin position="20"/>
        <end position="40"/>
    </location>
</feature>
<dbReference type="InterPro" id="IPR050307">
    <property type="entry name" value="Sterol_Desaturase_Related"/>
</dbReference>
<comment type="subcellular location">
    <subcellularLocation>
        <location evidence="1">Membrane</location>
    </subcellularLocation>
</comment>
<dbReference type="EMBL" id="CP031035">
    <property type="protein sequence ID" value="QDZ18928.1"/>
    <property type="molecule type" value="Genomic_DNA"/>
</dbReference>
<evidence type="ECO:0000256" key="4">
    <source>
        <dbReference type="ARBA" id="ARBA00022989"/>
    </source>
</evidence>
<keyword evidence="4 6" id="KW-1133">Transmembrane helix</keyword>
<proteinExistence type="inferred from homology"/>
<comment type="similarity">
    <text evidence="2">Belongs to the sterol desaturase family.</text>
</comment>
<organism evidence="8 9">
    <name type="scientific">Chloropicon primus</name>
    <dbReference type="NCBI Taxonomy" id="1764295"/>
    <lineage>
        <taxon>Eukaryota</taxon>
        <taxon>Viridiplantae</taxon>
        <taxon>Chlorophyta</taxon>
        <taxon>Chloropicophyceae</taxon>
        <taxon>Chloropicales</taxon>
        <taxon>Chloropicaceae</taxon>
        <taxon>Chloropicon</taxon>
    </lineage>
</organism>
<evidence type="ECO:0000259" key="7">
    <source>
        <dbReference type="Pfam" id="PF04116"/>
    </source>
</evidence>
<dbReference type="InterPro" id="IPR006694">
    <property type="entry name" value="Fatty_acid_hydroxylase"/>
</dbReference>
<protein>
    <submittedName>
        <fullName evidence="8">Fatty acid hydroxylase</fullName>
    </submittedName>
</protein>
<dbReference type="STRING" id="1764295.A0A5B8ME81"/>
<dbReference type="AlphaFoldDB" id="A0A5B8ME81"/>
<name>A0A5B8ME81_9CHLO</name>
<dbReference type="GO" id="GO:0008610">
    <property type="term" value="P:lipid biosynthetic process"/>
    <property type="evidence" value="ECO:0007669"/>
    <property type="project" value="InterPro"/>
</dbReference>
<evidence type="ECO:0000256" key="5">
    <source>
        <dbReference type="ARBA" id="ARBA00023136"/>
    </source>
</evidence>
<dbReference type="GO" id="GO:0005506">
    <property type="term" value="F:iron ion binding"/>
    <property type="evidence" value="ECO:0007669"/>
    <property type="project" value="InterPro"/>
</dbReference>
<evidence type="ECO:0000313" key="8">
    <source>
        <dbReference type="EMBL" id="QDZ18928.1"/>
    </source>
</evidence>
<evidence type="ECO:0000256" key="1">
    <source>
        <dbReference type="ARBA" id="ARBA00004370"/>
    </source>
</evidence>
<reference evidence="8 9" key="1">
    <citation type="submission" date="2018-07" db="EMBL/GenBank/DDBJ databases">
        <title>The complete nuclear genome of the prasinophyte Chloropicon primus (CCMP1205).</title>
        <authorList>
            <person name="Pombert J.-F."/>
            <person name="Otis C."/>
            <person name="Turmel M."/>
            <person name="Lemieux C."/>
        </authorList>
    </citation>
    <scope>NUCLEOTIDE SEQUENCE [LARGE SCALE GENOMIC DNA]</scope>
    <source>
        <strain evidence="8 9">CCMP1205</strain>
    </source>
</reference>
<dbReference type="GO" id="GO:0016020">
    <property type="term" value="C:membrane"/>
    <property type="evidence" value="ECO:0007669"/>
    <property type="project" value="UniProtKB-SubCell"/>
</dbReference>